<evidence type="ECO:0000313" key="3">
    <source>
        <dbReference type="Proteomes" id="UP000242850"/>
    </source>
</evidence>
<dbReference type="InterPro" id="IPR002586">
    <property type="entry name" value="CobQ/CobB/MinD/ParA_Nub-bd_dom"/>
</dbReference>
<dbReference type="InterPro" id="IPR017896">
    <property type="entry name" value="4Fe4S_Fe-S-bd"/>
</dbReference>
<dbReference type="EMBL" id="FNUK01000006">
    <property type="protein sequence ID" value="SEF63577.1"/>
    <property type="molecule type" value="Genomic_DNA"/>
</dbReference>
<sequence>MNIAVLSGKGGTGKTTVSVNLALALNANYIDADVEEPNGFLFLEPQIYKVKDVLVEYPIIDKDKCTLCGECVRVCQFNALAKAKEEIVLFQKLCHSCGACQISCKFGAIEYSNREIGKIEKGKYKNIGCSRGILNVGEPMAVPVIKELLRDLTCKVNVIDCPPGTSCNVINVLRYADVAVLVTEPSEFGLHDLKMAVELVKTFKIPFGIVINKDDGGENIIKVYCKKEGIKIIGLIPYEREIAFMYSKGKILYEDVKYKELFDELASRLKEELKWN</sequence>
<dbReference type="Pfam" id="PF00037">
    <property type="entry name" value="Fer4"/>
    <property type="match status" value="1"/>
</dbReference>
<dbReference type="RefSeq" id="WP_103895662.1">
    <property type="nucleotide sequence ID" value="NZ_FNUK01000006.1"/>
</dbReference>
<dbReference type="PROSITE" id="PS51379">
    <property type="entry name" value="4FE4S_FER_2"/>
    <property type="match status" value="2"/>
</dbReference>
<accession>A0A1H5TNI3</accession>
<dbReference type="Gene3D" id="3.30.70.20">
    <property type="match status" value="1"/>
</dbReference>
<dbReference type="Proteomes" id="UP000242850">
    <property type="component" value="Unassembled WGS sequence"/>
</dbReference>
<dbReference type="Pfam" id="PF01656">
    <property type="entry name" value="CbiA"/>
    <property type="match status" value="1"/>
</dbReference>
<dbReference type="Gene3D" id="3.40.50.300">
    <property type="entry name" value="P-loop containing nucleotide triphosphate hydrolases"/>
    <property type="match status" value="1"/>
</dbReference>
<dbReference type="SUPFAM" id="SSF52540">
    <property type="entry name" value="P-loop containing nucleoside triphosphate hydrolases"/>
    <property type="match status" value="1"/>
</dbReference>
<evidence type="ECO:0000259" key="1">
    <source>
        <dbReference type="PROSITE" id="PS51379"/>
    </source>
</evidence>
<feature type="domain" description="4Fe-4S ferredoxin-type" evidence="1">
    <location>
        <begin position="56"/>
        <end position="85"/>
    </location>
</feature>
<proteinExistence type="predicted"/>
<evidence type="ECO:0000313" key="2">
    <source>
        <dbReference type="EMBL" id="SEF63577.1"/>
    </source>
</evidence>
<gene>
    <name evidence="2" type="ORF">SAMN05660865_00657</name>
</gene>
<dbReference type="PANTHER" id="PTHR43063:SF1">
    <property type="entry name" value="4FE-4S CLUSTER CONTAINING PARA FAMILY ATPASE PROTEIN"/>
    <property type="match status" value="1"/>
</dbReference>
<reference evidence="3" key="1">
    <citation type="submission" date="2016-10" db="EMBL/GenBank/DDBJ databases">
        <authorList>
            <person name="Varghese N."/>
            <person name="Submissions S."/>
        </authorList>
    </citation>
    <scope>NUCLEOTIDE SEQUENCE [LARGE SCALE GENOMIC DNA]</scope>
    <source>
        <strain evidence="3">DSM 5463</strain>
    </source>
</reference>
<protein>
    <submittedName>
        <fullName evidence="2">MinD superfamily P-loop ATPase, contains an inserted ferredoxin domain</fullName>
    </submittedName>
</protein>
<keyword evidence="3" id="KW-1185">Reference proteome</keyword>
<dbReference type="PANTHER" id="PTHR43063">
    <property type="entry name" value="4FE-4S CLUSTER CONTAINING PARA FAMILY ATPASE PROTEIN"/>
    <property type="match status" value="1"/>
</dbReference>
<dbReference type="InterPro" id="IPR027417">
    <property type="entry name" value="P-loop_NTPase"/>
</dbReference>
<dbReference type="SUPFAM" id="SSF54862">
    <property type="entry name" value="4Fe-4S ferredoxins"/>
    <property type="match status" value="1"/>
</dbReference>
<dbReference type="AlphaFoldDB" id="A0A1H5TNI3"/>
<organism evidence="2 3">
    <name type="scientific">Caloramator fervidus</name>
    <dbReference type="NCBI Taxonomy" id="29344"/>
    <lineage>
        <taxon>Bacteria</taxon>
        <taxon>Bacillati</taxon>
        <taxon>Bacillota</taxon>
        <taxon>Clostridia</taxon>
        <taxon>Eubacteriales</taxon>
        <taxon>Clostridiaceae</taxon>
        <taxon>Caloramator</taxon>
    </lineage>
</organism>
<name>A0A1H5TNI3_9CLOT</name>
<feature type="domain" description="4Fe-4S ferredoxin-type" evidence="1">
    <location>
        <begin position="86"/>
        <end position="114"/>
    </location>
</feature>
<dbReference type="OrthoDB" id="9778602at2"/>